<protein>
    <recommendedName>
        <fullName evidence="4">DUF4932 domain-containing protein</fullName>
    </recommendedName>
</protein>
<gene>
    <name evidence="2" type="ORF">O3P16_12080</name>
</gene>
<dbReference type="Proteomes" id="UP001210231">
    <property type="component" value="Unassembled WGS sequence"/>
</dbReference>
<keyword evidence="1" id="KW-0732">Signal</keyword>
<reference evidence="2 3" key="1">
    <citation type="submission" date="2022-12" db="EMBL/GenBank/DDBJ databases">
        <title>Chitinophagaceae gen. sp. nov., a new member of the family Chitinophagaceae, isolated from soil in a chemical factory.</title>
        <authorList>
            <person name="Ke Z."/>
        </authorList>
    </citation>
    <scope>NUCLEOTIDE SEQUENCE [LARGE SCALE GENOMIC DNA]</scope>
    <source>
        <strain evidence="2 3">LY-5</strain>
    </source>
</reference>
<feature type="chain" id="PRO_5045917601" description="DUF4932 domain-containing protein" evidence="1">
    <location>
        <begin position="16"/>
        <end position="380"/>
    </location>
</feature>
<dbReference type="EMBL" id="JAQGEF010000014">
    <property type="protein sequence ID" value="MDA3615549.1"/>
    <property type="molecule type" value="Genomic_DNA"/>
</dbReference>
<keyword evidence="3" id="KW-1185">Reference proteome</keyword>
<feature type="signal peptide" evidence="1">
    <location>
        <begin position="1"/>
        <end position="15"/>
    </location>
</feature>
<comment type="caution">
    <text evidence="2">The sequence shown here is derived from an EMBL/GenBank/DDBJ whole genome shotgun (WGS) entry which is preliminary data.</text>
</comment>
<evidence type="ECO:0008006" key="4">
    <source>
        <dbReference type="Google" id="ProtNLM"/>
    </source>
</evidence>
<evidence type="ECO:0000256" key="1">
    <source>
        <dbReference type="SAM" id="SignalP"/>
    </source>
</evidence>
<proteinExistence type="predicted"/>
<accession>A0ABT4UL27</accession>
<name>A0ABT4UL27_9BACT</name>
<dbReference type="RefSeq" id="WP_407031876.1">
    <property type="nucleotide sequence ID" value="NZ_JAQGEF010000014.1"/>
</dbReference>
<sequence>MKSILLLLTAFFQLACNSQNTKQENVLLTISPNVNRNDTTNLAIIQSLNGFLATKNTSLTENRYWINSDFQKYIYPYIDIYNIENSKYGKDFYRPSLVEIISTENPVQKIIKLAFIGHSSETGENQLKLIYNLVANIKPQGIRFSRYLDYSTQHWQTLNKSSLTYKLPPHKTPNENEMISQEKDIQNICTFFHCKPIPITYYSCTSPKEIFEIKGFDYHPMMYAHKTGGLADYGNIIYSGNHSEIYTHEIIHIYTNQLFPKIDKFMDEGIATFMAGSGKFDYEWHRNKLEKFLNEHTAFNFAEHTDAYERLYFEQETSIPYLAAALIMERTLQVYGKEQLIELLKSETDLWTSLKKVGLTKENINEALRKQIKLPVTKPL</sequence>
<organism evidence="2 3">
    <name type="scientific">Polluticaenibacter yanchengensis</name>
    <dbReference type="NCBI Taxonomy" id="3014562"/>
    <lineage>
        <taxon>Bacteria</taxon>
        <taxon>Pseudomonadati</taxon>
        <taxon>Bacteroidota</taxon>
        <taxon>Chitinophagia</taxon>
        <taxon>Chitinophagales</taxon>
        <taxon>Chitinophagaceae</taxon>
        <taxon>Polluticaenibacter</taxon>
    </lineage>
</organism>
<evidence type="ECO:0000313" key="3">
    <source>
        <dbReference type="Proteomes" id="UP001210231"/>
    </source>
</evidence>
<evidence type="ECO:0000313" key="2">
    <source>
        <dbReference type="EMBL" id="MDA3615549.1"/>
    </source>
</evidence>